<sequence length="563" mass="61873">MAAAAAPAPPPDKDHSPVPDYLADADAVLRDQGVKWRYGRPPDYSKTRKVYAETKQMNHEAGSLIQMVENLVKNWEIEASFKPRIEDWRTVDAPNYTFAINGNPPQSAEHMLKVGTYNAIISPNEYYSPENSDFASSHKTFKRMMPTFAWEVLEVYSGPPHVAFRWRHWGTMKNDYVGFNDKGEKVTAKAHGGSIDIEGVTVATVDDKVRLRRVETWFDPMEMFRQIAPQGIVNKEPVAWRVSRTPSPVTNRTATPEAAFKKPDEPAEITRPVTAQRTESVAVQLPQPDIAAQTESAPTKDAPPEVGPDTKDDAEAQSHQQQSTSDKLADLPLVCPFANANRFAQANGTLSEAKPEHESESSVQLPQTNNVEKPVEVRSADFAEPLQTAQAQEVNGHVQTSVPVQGSSEPAESGSDQFHELEQWHEASDILIGTAPGCEPEKFHDAVDIEHDTSTASSEAGSWTAVTPPASDPPTPRRSTYSSSITSGSDQGQSSNQTSPTEAFFSHYPADKVHPHPKDMENAVSPEPGEGVAAAPDSEEARLTHIEMSKITSFECPFLMNRE</sequence>
<evidence type="ECO:0000313" key="3">
    <source>
        <dbReference type="EMBL" id="OMP84760.1"/>
    </source>
</evidence>
<dbReference type="AlphaFoldDB" id="A0A1S8BB62"/>
<dbReference type="Proteomes" id="UP001430584">
    <property type="component" value="Unassembled WGS sequence"/>
</dbReference>
<organism evidence="3 4">
    <name type="scientific">Diplodia seriata</name>
    <dbReference type="NCBI Taxonomy" id="420778"/>
    <lineage>
        <taxon>Eukaryota</taxon>
        <taxon>Fungi</taxon>
        <taxon>Dikarya</taxon>
        <taxon>Ascomycota</taxon>
        <taxon>Pezizomycotina</taxon>
        <taxon>Dothideomycetes</taxon>
        <taxon>Dothideomycetes incertae sedis</taxon>
        <taxon>Botryosphaeriales</taxon>
        <taxon>Botryosphaeriaceae</taxon>
        <taxon>Diplodia</taxon>
    </lineage>
</organism>
<dbReference type="EMBL" id="MSZU01000087">
    <property type="protein sequence ID" value="OMP84760.1"/>
    <property type="molecule type" value="Genomic_DNA"/>
</dbReference>
<feature type="compositionally biased region" description="Polar residues" evidence="1">
    <location>
        <begin position="317"/>
        <end position="326"/>
    </location>
</feature>
<dbReference type="OrthoDB" id="65445at2759"/>
<name>A0A1S8BB62_9PEZI</name>
<evidence type="ECO:0000256" key="1">
    <source>
        <dbReference type="SAM" id="MobiDB-lite"/>
    </source>
</evidence>
<feature type="compositionally biased region" description="Basic and acidic residues" evidence="1">
    <location>
        <begin position="439"/>
        <end position="453"/>
    </location>
</feature>
<dbReference type="InterPro" id="IPR053218">
    <property type="entry name" value="Pathogen-related_defense"/>
</dbReference>
<feature type="compositionally biased region" description="Basic and acidic residues" evidence="1">
    <location>
        <begin position="509"/>
        <end position="521"/>
    </location>
</feature>
<feature type="compositionally biased region" description="Basic and acidic residues" evidence="1">
    <location>
        <begin position="417"/>
        <end position="428"/>
    </location>
</feature>
<reference evidence="2 5" key="2">
    <citation type="submission" date="2024-02" db="EMBL/GenBank/DDBJ databases">
        <title>De novo assembly and annotation of 12 fungi associated with fruit tree decline syndrome in Ontario, Canada.</title>
        <authorList>
            <person name="Sulman M."/>
            <person name="Ellouze W."/>
            <person name="Ilyukhin E."/>
        </authorList>
    </citation>
    <scope>NUCLEOTIDE SEQUENCE [LARGE SCALE GENOMIC DNA]</scope>
    <source>
        <strain evidence="2 5">FDS-637</strain>
    </source>
</reference>
<protein>
    <submittedName>
        <fullName evidence="3">Pathogen-related protein</fullName>
    </submittedName>
</protein>
<dbReference type="Gene3D" id="3.10.450.50">
    <property type="match status" value="1"/>
</dbReference>
<comment type="caution">
    <text evidence="3">The sequence shown here is derived from an EMBL/GenBank/DDBJ whole genome shotgun (WGS) entry which is preliminary data.</text>
</comment>
<feature type="compositionally biased region" description="Low complexity" evidence="1">
    <location>
        <begin position="477"/>
        <end position="495"/>
    </location>
</feature>
<feature type="region of interest" description="Disordered" evidence="1">
    <location>
        <begin position="349"/>
        <end position="539"/>
    </location>
</feature>
<dbReference type="PANTHER" id="PTHR31723:SF10">
    <property type="entry name" value="PATHOGEN-RELATED PROTEIN"/>
    <property type="match status" value="1"/>
</dbReference>
<feature type="compositionally biased region" description="Polar residues" evidence="1">
    <location>
        <begin position="361"/>
        <end position="371"/>
    </location>
</feature>
<dbReference type="SUPFAM" id="SSF54427">
    <property type="entry name" value="NTF2-like"/>
    <property type="match status" value="1"/>
</dbReference>
<accession>A0A1S8BB62</accession>
<keyword evidence="5" id="KW-1185">Reference proteome</keyword>
<gene>
    <name evidence="3" type="ORF">BK809_0001863</name>
    <name evidence="2" type="ORF">SLS55_004033</name>
</gene>
<feature type="region of interest" description="Disordered" evidence="1">
    <location>
        <begin position="1"/>
        <end position="20"/>
    </location>
</feature>
<evidence type="ECO:0000313" key="4">
    <source>
        <dbReference type="Proteomes" id="UP000190776"/>
    </source>
</evidence>
<feature type="compositionally biased region" description="Polar residues" evidence="1">
    <location>
        <begin position="244"/>
        <end position="254"/>
    </location>
</feature>
<feature type="compositionally biased region" description="Polar residues" evidence="1">
    <location>
        <begin position="454"/>
        <end position="465"/>
    </location>
</feature>
<dbReference type="PANTHER" id="PTHR31723">
    <property type="entry name" value="PATHOGENESIS-RELATED FAMILY PROTEIN"/>
    <property type="match status" value="1"/>
</dbReference>
<proteinExistence type="predicted"/>
<dbReference type="Proteomes" id="UP000190776">
    <property type="component" value="Unassembled WGS sequence"/>
</dbReference>
<evidence type="ECO:0000313" key="2">
    <source>
        <dbReference type="EMBL" id="KAL0260347.1"/>
    </source>
</evidence>
<evidence type="ECO:0000313" key="5">
    <source>
        <dbReference type="Proteomes" id="UP001430584"/>
    </source>
</evidence>
<feature type="compositionally biased region" description="Polar residues" evidence="1">
    <location>
        <begin position="387"/>
        <end position="416"/>
    </location>
</feature>
<feature type="region of interest" description="Disordered" evidence="1">
    <location>
        <begin position="244"/>
        <end position="329"/>
    </location>
</feature>
<dbReference type="EMBL" id="JAJVCZ030000004">
    <property type="protein sequence ID" value="KAL0260347.1"/>
    <property type="molecule type" value="Genomic_DNA"/>
</dbReference>
<dbReference type="InterPro" id="IPR032710">
    <property type="entry name" value="NTF2-like_dom_sf"/>
</dbReference>
<reference evidence="3 4" key="1">
    <citation type="submission" date="2017-01" db="EMBL/GenBank/DDBJ databases">
        <title>Draft genome sequence of Diplodia seriata F98.1, a fungal species involved in grapevine trunk diseases.</title>
        <authorList>
            <person name="Robert-Siegwald G."/>
            <person name="Vallet J."/>
            <person name="Abou-Mansour E."/>
            <person name="Xu J."/>
            <person name="Rey P."/>
            <person name="Bertsch C."/>
            <person name="Rego C."/>
            <person name="Larignon P."/>
            <person name="Fontaine F."/>
            <person name="Lebrun M.-H."/>
        </authorList>
    </citation>
    <scope>NUCLEOTIDE SEQUENCE [LARGE SCALE GENOMIC DNA]</scope>
    <source>
        <strain evidence="3 4">F98.1</strain>
    </source>
</reference>